<organism evidence="4 5">
    <name type="scientific">Magallana gigas</name>
    <name type="common">Pacific oyster</name>
    <name type="synonym">Crassostrea gigas</name>
    <dbReference type="NCBI Taxonomy" id="29159"/>
    <lineage>
        <taxon>Eukaryota</taxon>
        <taxon>Metazoa</taxon>
        <taxon>Spiralia</taxon>
        <taxon>Lophotrochozoa</taxon>
        <taxon>Mollusca</taxon>
        <taxon>Bivalvia</taxon>
        <taxon>Autobranchia</taxon>
        <taxon>Pteriomorphia</taxon>
        <taxon>Ostreida</taxon>
        <taxon>Ostreoidea</taxon>
        <taxon>Ostreidae</taxon>
        <taxon>Magallana</taxon>
    </lineage>
</organism>
<feature type="signal peptide" evidence="2">
    <location>
        <begin position="1"/>
        <end position="20"/>
    </location>
</feature>
<proteinExistence type="predicted"/>
<feature type="transmembrane region" description="Helical" evidence="1">
    <location>
        <begin position="795"/>
        <end position="820"/>
    </location>
</feature>
<protein>
    <recommendedName>
        <fullName evidence="3">Ig-like domain-containing protein</fullName>
    </recommendedName>
</protein>
<dbReference type="Proteomes" id="UP000005408">
    <property type="component" value="Unassembled WGS sequence"/>
</dbReference>
<keyword evidence="5" id="KW-1185">Reference proteome</keyword>
<evidence type="ECO:0000259" key="3">
    <source>
        <dbReference type="PROSITE" id="PS50835"/>
    </source>
</evidence>
<dbReference type="InterPro" id="IPR007110">
    <property type="entry name" value="Ig-like_dom"/>
</dbReference>
<reference evidence="4" key="1">
    <citation type="submission" date="2022-08" db="UniProtKB">
        <authorList>
            <consortium name="EnsemblMetazoa"/>
        </authorList>
    </citation>
    <scope>IDENTIFICATION</scope>
    <source>
        <strain evidence="4">05x7-T-G4-1.051#20</strain>
    </source>
</reference>
<keyword evidence="1" id="KW-0812">Transmembrane</keyword>
<evidence type="ECO:0000256" key="2">
    <source>
        <dbReference type="SAM" id="SignalP"/>
    </source>
</evidence>
<dbReference type="PROSITE" id="PS50835">
    <property type="entry name" value="IG_LIKE"/>
    <property type="match status" value="1"/>
</dbReference>
<evidence type="ECO:0000313" key="4">
    <source>
        <dbReference type="EnsemblMetazoa" id="G24426.1:cds"/>
    </source>
</evidence>
<feature type="chain" id="PRO_5036494342" description="Ig-like domain-containing protein" evidence="2">
    <location>
        <begin position="21"/>
        <end position="899"/>
    </location>
</feature>
<sequence>MKLVLVCAILLCSTSVFASAQNIQIQAQPQTVVFLKNDLVIVCSITNPTQLSSVFFIQILKNSSTTFDNVVSVTTGQALPVQWKDTVLQNRASVTGNIDSPRTAQLRLTIDKNSVQCPTDFKMYSCKMSGMSTASNPVTEETSPITIFYIVQPTIIELPRVRILNEIYDTPKRQFPVGTTIQLTCHGEIGNDVSKTIRWCARKDGEFSFTGLVQTPIHSKASPSGCQYTRSSVITYNLTSEDIFTEFLCESGDTGMCGTGTAIQYVNISSTSAQNIQIQALPQTIIYRETDLVIICSITNPSQLSSVFFIELLKNSSTTFETVVEVSTGQTPLVQWRDTTLQNRASATGNIDSPSNAQLRLTIDKNSVLCHADFKMYKCKMAGFSSTALEVVTQETSSIALYQIVKPTVIETPRVRILNEIYDTPKRHFPAGTTIQLTCQGEVGNDASKTIRWCAQKAGRNIFTGLSHSPNHSKATPLGCQYTRSSTITYSLTKEDIFTKILCESGVIGMCGTGTAIQYVNITIASAQNIQIQALPQTVNYRKNDLVIVCSITNPSQLNAVYYIQLQRNSSTTFETVVSVATGQTPPVQWTDTQLQGRATATGNVDSPSSAQLRLTIDKNSVICPTDFKMYMCKMTSYSNVVSDGITQETSPIELSYVETPTVIEMPRLRILNENFDTPNRQFPVGTMIQLTCRGEVGNDASKTIRWCTQKTNEMMFTELAQTPIHSEASLSGCQYTRSSTITYTLTKEDTFTQFLCESGDTGLCGTGTAIQYVNITIEKTGTTNTCTADANSSFLVPFFIGIAVGIGVLILAIFIAIILRRHLLQQQMKRTVCQEQNGEEHYTKPVPKEDQPYTELNTYTELHTTNRQLETDQACSTPDHPYTTLNAMQMTQTTSLPR</sequence>
<keyword evidence="2" id="KW-0732">Signal</keyword>
<keyword evidence="1" id="KW-1133">Transmembrane helix</keyword>
<keyword evidence="1" id="KW-0472">Membrane</keyword>
<feature type="domain" description="Ig-like" evidence="3">
    <location>
        <begin position="661"/>
        <end position="777"/>
    </location>
</feature>
<dbReference type="AlphaFoldDB" id="A0A8W8KSN4"/>
<name>A0A8W8KSN4_MAGGI</name>
<dbReference type="EnsemblMetazoa" id="G24426.1">
    <property type="protein sequence ID" value="G24426.1:cds"/>
    <property type="gene ID" value="G24426"/>
</dbReference>
<accession>A0A8W8KSN4</accession>
<evidence type="ECO:0000313" key="5">
    <source>
        <dbReference type="Proteomes" id="UP000005408"/>
    </source>
</evidence>
<evidence type="ECO:0000256" key="1">
    <source>
        <dbReference type="SAM" id="Phobius"/>
    </source>
</evidence>